<dbReference type="InterPro" id="IPR007325">
    <property type="entry name" value="KFase/CYL"/>
</dbReference>
<organism evidence="1 2">
    <name type="scientific">Flavobacterium suncheonense GH29-5 = DSM 17707</name>
    <dbReference type="NCBI Taxonomy" id="1121899"/>
    <lineage>
        <taxon>Bacteria</taxon>
        <taxon>Pseudomonadati</taxon>
        <taxon>Bacteroidota</taxon>
        <taxon>Flavobacteriia</taxon>
        <taxon>Flavobacteriales</taxon>
        <taxon>Flavobacteriaceae</taxon>
        <taxon>Flavobacterium</taxon>
    </lineage>
</organism>
<name>A0A0A2MQV6_9FLAO</name>
<proteinExistence type="predicted"/>
<dbReference type="Pfam" id="PF04199">
    <property type="entry name" value="Cyclase"/>
    <property type="match status" value="1"/>
</dbReference>
<dbReference type="InterPro" id="IPR037175">
    <property type="entry name" value="KFase_sf"/>
</dbReference>
<protein>
    <submittedName>
        <fullName evidence="1">Cyclase</fullName>
    </submittedName>
</protein>
<dbReference type="SUPFAM" id="SSF102198">
    <property type="entry name" value="Putative cyclase"/>
    <property type="match status" value="1"/>
</dbReference>
<accession>A0A0A2MQV6</accession>
<gene>
    <name evidence="1" type="ORF">Q764_00465</name>
</gene>
<dbReference type="EMBL" id="JRLW01000001">
    <property type="protein sequence ID" value="KGO90630.1"/>
    <property type="molecule type" value="Genomic_DNA"/>
</dbReference>
<dbReference type="GO" id="GO:0019441">
    <property type="term" value="P:L-tryptophan catabolic process to kynurenine"/>
    <property type="evidence" value="ECO:0007669"/>
    <property type="project" value="InterPro"/>
</dbReference>
<dbReference type="PANTHER" id="PTHR31118">
    <property type="entry name" value="CYCLASE-LIKE PROTEIN 2"/>
    <property type="match status" value="1"/>
</dbReference>
<keyword evidence="2" id="KW-1185">Reference proteome</keyword>
<evidence type="ECO:0000313" key="2">
    <source>
        <dbReference type="Proteomes" id="UP000030121"/>
    </source>
</evidence>
<reference evidence="1 2" key="1">
    <citation type="submission" date="2013-09" db="EMBL/GenBank/DDBJ databases">
        <authorList>
            <person name="Zeng Z."/>
            <person name="Chen C."/>
        </authorList>
    </citation>
    <scope>NUCLEOTIDE SEQUENCE [LARGE SCALE GENOMIC DNA]</scope>
    <source>
        <strain evidence="1 2">GH29-5</strain>
    </source>
</reference>
<dbReference type="Proteomes" id="UP000030121">
    <property type="component" value="Unassembled WGS sequence"/>
</dbReference>
<dbReference type="RefSeq" id="WP_026979726.1">
    <property type="nucleotide sequence ID" value="NZ_AUCZ01000004.1"/>
</dbReference>
<dbReference type="eggNOG" id="COG1878">
    <property type="taxonomic scope" value="Bacteria"/>
</dbReference>
<dbReference type="PROSITE" id="PS51257">
    <property type="entry name" value="PROKAR_LIPOPROTEIN"/>
    <property type="match status" value="1"/>
</dbReference>
<dbReference type="Gene3D" id="3.50.30.50">
    <property type="entry name" value="Putative cyclase"/>
    <property type="match status" value="1"/>
</dbReference>
<dbReference type="AlphaFoldDB" id="A0A0A2MQV6"/>
<dbReference type="GO" id="GO:0004061">
    <property type="term" value="F:arylformamidase activity"/>
    <property type="evidence" value="ECO:0007669"/>
    <property type="project" value="InterPro"/>
</dbReference>
<dbReference type="STRING" id="1121899.GCA_000430025_00967"/>
<dbReference type="PANTHER" id="PTHR31118:SF12">
    <property type="entry name" value="CYCLASE-LIKE PROTEIN 2"/>
    <property type="match status" value="1"/>
</dbReference>
<evidence type="ECO:0000313" key="1">
    <source>
        <dbReference type="EMBL" id="KGO90630.1"/>
    </source>
</evidence>
<dbReference type="OrthoDB" id="9796085at2"/>
<comment type="caution">
    <text evidence="1">The sequence shown here is derived from an EMBL/GenBank/DDBJ whole genome shotgun (WGS) entry which is preliminary data.</text>
</comment>
<sequence>MKYFIFASLLLGLSSCVESEKKQTLSELLAAGKWIDLTYDFSETTIYWPNNPTGFQLKTQFNGMTAGGYFYASNEFYTPEHGGTHLDAPIHFAKGKWSADQIPLERLNGNAILIDIRAKAQNNADYQISISDVEAWEKNHGNIPEGSFVLFRTGWGKFYPDKAKYLGTAVKGEAAIPHLHFPGIDPVLATWLVKNRTIKAVGIDTPSIDYGQSKDFKTHQILCAENILGFENLANLQELPEIGIYLIALPMKIKDGTGGPLRIIAWVENPAN</sequence>